<sequence length="186" mass="20401">MDGPSDALGGRHCYSRNAPGPLTVQRYVTRHRFVQHASLVSRRGLPGDATVLLVAILEGSRSRATAAAPVDAQRVHAVGVVTETEYRSGGFTRLGGATTATSGGFRHLLSQVERCRYILLSRGHSAGRGASVCFLSTVQYLTFQSSEFNDNWTRSLMVNQDKRGAVTLSSDPAASPLESRHWWWRW</sequence>
<keyword evidence="2" id="KW-1185">Reference proteome</keyword>
<name>A0A4Z2HTE9_9TELE</name>
<proteinExistence type="predicted"/>
<organism evidence="1 2">
    <name type="scientific">Liparis tanakae</name>
    <name type="common">Tanaka's snailfish</name>
    <dbReference type="NCBI Taxonomy" id="230148"/>
    <lineage>
        <taxon>Eukaryota</taxon>
        <taxon>Metazoa</taxon>
        <taxon>Chordata</taxon>
        <taxon>Craniata</taxon>
        <taxon>Vertebrata</taxon>
        <taxon>Euteleostomi</taxon>
        <taxon>Actinopterygii</taxon>
        <taxon>Neopterygii</taxon>
        <taxon>Teleostei</taxon>
        <taxon>Neoteleostei</taxon>
        <taxon>Acanthomorphata</taxon>
        <taxon>Eupercaria</taxon>
        <taxon>Perciformes</taxon>
        <taxon>Cottioidei</taxon>
        <taxon>Cottales</taxon>
        <taxon>Liparidae</taxon>
        <taxon>Liparis</taxon>
    </lineage>
</organism>
<reference evidence="1 2" key="1">
    <citation type="submission" date="2019-03" db="EMBL/GenBank/DDBJ databases">
        <title>First draft genome of Liparis tanakae, snailfish: a comprehensive survey of snailfish specific genes.</title>
        <authorList>
            <person name="Kim W."/>
            <person name="Song I."/>
            <person name="Jeong J.-H."/>
            <person name="Kim D."/>
            <person name="Kim S."/>
            <person name="Ryu S."/>
            <person name="Song J.Y."/>
            <person name="Lee S.K."/>
        </authorList>
    </citation>
    <scope>NUCLEOTIDE SEQUENCE [LARGE SCALE GENOMIC DNA]</scope>
    <source>
        <tissue evidence="1">Muscle</tissue>
    </source>
</reference>
<accession>A0A4Z2HTE9</accession>
<dbReference type="AlphaFoldDB" id="A0A4Z2HTE9"/>
<dbReference type="EMBL" id="SRLO01000188">
    <property type="protein sequence ID" value="TNN68595.1"/>
    <property type="molecule type" value="Genomic_DNA"/>
</dbReference>
<gene>
    <name evidence="1" type="ORF">EYF80_021241</name>
</gene>
<evidence type="ECO:0000313" key="2">
    <source>
        <dbReference type="Proteomes" id="UP000314294"/>
    </source>
</evidence>
<comment type="caution">
    <text evidence="1">The sequence shown here is derived from an EMBL/GenBank/DDBJ whole genome shotgun (WGS) entry which is preliminary data.</text>
</comment>
<evidence type="ECO:0000313" key="1">
    <source>
        <dbReference type="EMBL" id="TNN68595.1"/>
    </source>
</evidence>
<dbReference type="Proteomes" id="UP000314294">
    <property type="component" value="Unassembled WGS sequence"/>
</dbReference>
<protein>
    <submittedName>
        <fullName evidence="1">Uncharacterized protein</fullName>
    </submittedName>
</protein>